<evidence type="ECO:0000256" key="1">
    <source>
        <dbReference type="SAM" id="MobiDB-lite"/>
    </source>
</evidence>
<dbReference type="EMBL" id="QDFR01000016">
    <property type="protein sequence ID" value="PVE49866.1"/>
    <property type="molecule type" value="Genomic_DNA"/>
</dbReference>
<proteinExistence type="predicted"/>
<organism evidence="2 3">
    <name type="scientific">Rhizobium rhizogenes</name>
    <name type="common">Agrobacterium rhizogenes</name>
    <dbReference type="NCBI Taxonomy" id="359"/>
    <lineage>
        <taxon>Bacteria</taxon>
        <taxon>Pseudomonadati</taxon>
        <taxon>Pseudomonadota</taxon>
        <taxon>Alphaproteobacteria</taxon>
        <taxon>Hyphomicrobiales</taxon>
        <taxon>Rhizobiaceae</taxon>
        <taxon>Rhizobium/Agrobacterium group</taxon>
        <taxon>Rhizobium</taxon>
    </lineage>
</organism>
<dbReference type="Proteomes" id="UP000244335">
    <property type="component" value="Unassembled WGS sequence"/>
</dbReference>
<dbReference type="AlphaFoldDB" id="A0AA92BZF9"/>
<reference evidence="2 3" key="1">
    <citation type="submission" date="2018-04" db="EMBL/GenBank/DDBJ databases">
        <authorList>
            <person name="Hagen T."/>
        </authorList>
    </citation>
    <scope>NUCLEOTIDE SEQUENCE [LARGE SCALE GENOMIC DNA]</scope>
    <source>
        <strain evidence="2 3">TPD7009</strain>
    </source>
</reference>
<gene>
    <name evidence="2" type="ORF">DC430_23485</name>
</gene>
<evidence type="ECO:0008006" key="4">
    <source>
        <dbReference type="Google" id="ProtNLM"/>
    </source>
</evidence>
<name>A0AA92BZF9_RHIRH</name>
<protein>
    <recommendedName>
        <fullName evidence="4">CopG family transcriptional regulator</fullName>
    </recommendedName>
</protein>
<evidence type="ECO:0000313" key="2">
    <source>
        <dbReference type="EMBL" id="PVE49866.1"/>
    </source>
</evidence>
<dbReference type="CDD" id="cd21631">
    <property type="entry name" value="RHH_CopG_NikR-like"/>
    <property type="match status" value="1"/>
</dbReference>
<evidence type="ECO:0000313" key="3">
    <source>
        <dbReference type="Proteomes" id="UP000244335"/>
    </source>
</evidence>
<accession>A0AA92BZF9</accession>
<comment type="caution">
    <text evidence="2">The sequence shown here is derived from an EMBL/GenBank/DDBJ whole genome shotgun (WGS) entry which is preliminary data.</text>
</comment>
<feature type="region of interest" description="Disordered" evidence="1">
    <location>
        <begin position="1"/>
        <end position="28"/>
    </location>
</feature>
<sequence length="84" mass="9271">MQSASDENNMRTDDSRVSNLSAKTGPRITVSLPHHDHVALSALAERCDVSLSWLTRQAIAEFLANHGNSELQLPLNLEKKAPHQ</sequence>